<keyword evidence="2" id="KW-0812">Transmembrane</keyword>
<feature type="region of interest" description="Disordered" evidence="1">
    <location>
        <begin position="1"/>
        <end position="22"/>
    </location>
</feature>
<proteinExistence type="predicted"/>
<dbReference type="Proteomes" id="UP001530293">
    <property type="component" value="Unassembled WGS sequence"/>
</dbReference>
<feature type="compositionally biased region" description="Polar residues" evidence="1">
    <location>
        <begin position="545"/>
        <end position="560"/>
    </location>
</feature>
<evidence type="ECO:0000313" key="4">
    <source>
        <dbReference type="Proteomes" id="UP001530293"/>
    </source>
</evidence>
<feature type="region of interest" description="Disordered" evidence="1">
    <location>
        <begin position="519"/>
        <end position="604"/>
    </location>
</feature>
<keyword evidence="4" id="KW-1185">Reference proteome</keyword>
<keyword evidence="2" id="KW-0472">Membrane</keyword>
<sequence length="742" mass="79557">MVIPGMSSSAIKKEEHVGRVATPHRKALTSTPIGSSRFMEDVIQLSTSANVAASLIPTAVGSTNFMKKDDEEEHDDDDDGGWEWENSSASAPTATSSTASPTQSTTIWTTLDPFTAPPTMTASVATSTESTTHATDAPMTIKPTTTTSVATSTESPTHVEWVTDAPMTMYPATPPPTYITSTTWTMTTEHPTSWVWTYAPITPHPTHPPTPVVIVTTAPSTYFPSYSPTIAPVPQSSEPTTIKPTPFPTQEHVVLTSPPYAEVATYAPSTSVPSYPSTTPTFVTYSPSTAVPSVPTIAPSQNSIIVEGILTFQLNMDRVMEDSVAAFELVAEDFLRDHLSSRLAQDYNSALLFLSFDVAVASQTLAPHEKPSPNTNVEPVRHRKLGGSATLFVVATVTAIGSPADLAAEFPFQTAISVILSENSDEFSNTLLSSDAFKGMQTLENVELTGSDGGINKPLVFGSSIGGIVALLLLAGACFAIERRHQRKTVRKSENVASRIASSAGWEVDEEVGDCKVSRPDSDFNLNSTQFPDTAPPFVDEDGNDLSSLEDSLNPNNPETVSHEGSDLSSLDASSLQDNYSKIISHEDGGSSSEGSKSENLQNVSREELSCLEDSLNPGIYPQNMPHFPFSFDGDVSINISAELEQQGDEWSLEDNFPPMQTENGMNSYKMNHSYMTDSDESSTTLSIASADLEGSLLSYVENACTVNTDQEGRSVQSYVGTVDADLPSPRNALKLAGKTRK</sequence>
<feature type="compositionally biased region" description="Low complexity" evidence="1">
    <location>
        <begin position="119"/>
        <end position="135"/>
    </location>
</feature>
<evidence type="ECO:0000256" key="2">
    <source>
        <dbReference type="SAM" id="Phobius"/>
    </source>
</evidence>
<reference evidence="3 4" key="1">
    <citation type="submission" date="2024-10" db="EMBL/GenBank/DDBJ databases">
        <title>Updated reference genomes for cyclostephanoid diatoms.</title>
        <authorList>
            <person name="Roberts W.R."/>
            <person name="Alverson A.J."/>
        </authorList>
    </citation>
    <scope>NUCLEOTIDE SEQUENCE [LARGE SCALE GENOMIC DNA]</scope>
    <source>
        <strain evidence="3 4">AJA232-27</strain>
    </source>
</reference>
<feature type="compositionally biased region" description="Low complexity" evidence="1">
    <location>
        <begin position="567"/>
        <end position="578"/>
    </location>
</feature>
<comment type="caution">
    <text evidence="3">The sequence shown here is derived from an EMBL/GenBank/DDBJ whole genome shotgun (WGS) entry which is preliminary data.</text>
</comment>
<feature type="transmembrane region" description="Helical" evidence="2">
    <location>
        <begin position="459"/>
        <end position="481"/>
    </location>
</feature>
<gene>
    <name evidence="3" type="ORF">ACHAWU_007261</name>
</gene>
<protein>
    <submittedName>
        <fullName evidence="3">Uncharacterized protein</fullName>
    </submittedName>
</protein>
<feature type="region of interest" description="Disordered" evidence="1">
    <location>
        <begin position="63"/>
        <end position="140"/>
    </location>
</feature>
<feature type="compositionally biased region" description="Acidic residues" evidence="1">
    <location>
        <begin position="70"/>
        <end position="82"/>
    </location>
</feature>
<accession>A0ABD3LX35</accession>
<dbReference type="AlphaFoldDB" id="A0ABD3LX35"/>
<name>A0ABD3LX35_9STRA</name>
<feature type="compositionally biased region" description="Low complexity" evidence="1">
    <location>
        <begin position="590"/>
        <end position="599"/>
    </location>
</feature>
<organism evidence="3 4">
    <name type="scientific">Discostella pseudostelligera</name>
    <dbReference type="NCBI Taxonomy" id="259834"/>
    <lineage>
        <taxon>Eukaryota</taxon>
        <taxon>Sar</taxon>
        <taxon>Stramenopiles</taxon>
        <taxon>Ochrophyta</taxon>
        <taxon>Bacillariophyta</taxon>
        <taxon>Coscinodiscophyceae</taxon>
        <taxon>Thalassiosirophycidae</taxon>
        <taxon>Stephanodiscales</taxon>
        <taxon>Stephanodiscaceae</taxon>
        <taxon>Discostella</taxon>
    </lineage>
</organism>
<evidence type="ECO:0000313" key="3">
    <source>
        <dbReference type="EMBL" id="KAL3756310.1"/>
    </source>
</evidence>
<feature type="compositionally biased region" description="Polar residues" evidence="1">
    <location>
        <begin position="1"/>
        <end position="10"/>
    </location>
</feature>
<dbReference type="EMBL" id="JALLBG020000312">
    <property type="protein sequence ID" value="KAL3756310.1"/>
    <property type="molecule type" value="Genomic_DNA"/>
</dbReference>
<feature type="compositionally biased region" description="Low complexity" evidence="1">
    <location>
        <begin position="83"/>
        <end position="106"/>
    </location>
</feature>
<keyword evidence="2" id="KW-1133">Transmembrane helix</keyword>
<evidence type="ECO:0000256" key="1">
    <source>
        <dbReference type="SAM" id="MobiDB-lite"/>
    </source>
</evidence>